<accession>A0A2V3IXC1</accession>
<feature type="compositionally biased region" description="Polar residues" evidence="1">
    <location>
        <begin position="61"/>
        <end position="70"/>
    </location>
</feature>
<protein>
    <submittedName>
        <fullName evidence="2">Uncharacterized protein</fullName>
    </submittedName>
</protein>
<comment type="caution">
    <text evidence="2">The sequence shown here is derived from an EMBL/GenBank/DDBJ whole genome shotgun (WGS) entry which is preliminary data.</text>
</comment>
<evidence type="ECO:0000256" key="1">
    <source>
        <dbReference type="SAM" id="MobiDB-lite"/>
    </source>
</evidence>
<feature type="compositionally biased region" description="Polar residues" evidence="1">
    <location>
        <begin position="79"/>
        <end position="92"/>
    </location>
</feature>
<name>A0A2V3IXC1_9FLOR</name>
<sequence length="92" mass="10249">MLHDRLMYVVTKIMPVVCIVGASHLTLRNTLFPSTGEKQAALQQLRQKRYTSKFAKPPPGEQQTSPSEPTFQPKRMSTAEDTSASQRSATVD</sequence>
<evidence type="ECO:0000313" key="2">
    <source>
        <dbReference type="EMBL" id="PXF46715.1"/>
    </source>
</evidence>
<evidence type="ECO:0000313" key="3">
    <source>
        <dbReference type="Proteomes" id="UP000247409"/>
    </source>
</evidence>
<dbReference type="AlphaFoldDB" id="A0A2V3IXC1"/>
<reference evidence="2 3" key="1">
    <citation type="journal article" date="2018" name="Mol. Biol. Evol.">
        <title>Analysis of the draft genome of the red seaweed Gracilariopsis chorda provides insights into genome size evolution in Rhodophyta.</title>
        <authorList>
            <person name="Lee J."/>
            <person name="Yang E.C."/>
            <person name="Graf L."/>
            <person name="Yang J.H."/>
            <person name="Qiu H."/>
            <person name="Zel Zion U."/>
            <person name="Chan C.X."/>
            <person name="Stephens T.G."/>
            <person name="Weber A.P.M."/>
            <person name="Boo G.H."/>
            <person name="Boo S.M."/>
            <person name="Kim K.M."/>
            <person name="Shin Y."/>
            <person name="Jung M."/>
            <person name="Lee S.J."/>
            <person name="Yim H.S."/>
            <person name="Lee J.H."/>
            <person name="Bhattacharya D."/>
            <person name="Yoon H.S."/>
        </authorList>
    </citation>
    <scope>NUCLEOTIDE SEQUENCE [LARGE SCALE GENOMIC DNA]</scope>
    <source>
        <strain evidence="2 3">SKKU-2015</strain>
        <tissue evidence="2">Whole body</tissue>
    </source>
</reference>
<dbReference type="Proteomes" id="UP000247409">
    <property type="component" value="Unassembled WGS sequence"/>
</dbReference>
<organism evidence="2 3">
    <name type="scientific">Gracilariopsis chorda</name>
    <dbReference type="NCBI Taxonomy" id="448386"/>
    <lineage>
        <taxon>Eukaryota</taxon>
        <taxon>Rhodophyta</taxon>
        <taxon>Florideophyceae</taxon>
        <taxon>Rhodymeniophycidae</taxon>
        <taxon>Gracilariales</taxon>
        <taxon>Gracilariaceae</taxon>
        <taxon>Gracilariopsis</taxon>
    </lineage>
</organism>
<keyword evidence="3" id="KW-1185">Reference proteome</keyword>
<dbReference type="EMBL" id="NBIV01000034">
    <property type="protein sequence ID" value="PXF46715.1"/>
    <property type="molecule type" value="Genomic_DNA"/>
</dbReference>
<feature type="region of interest" description="Disordered" evidence="1">
    <location>
        <begin position="49"/>
        <end position="92"/>
    </location>
</feature>
<gene>
    <name evidence="2" type="ORF">BWQ96_03541</name>
</gene>
<proteinExistence type="predicted"/>